<dbReference type="Gene3D" id="1.20.1280.50">
    <property type="match status" value="1"/>
</dbReference>
<dbReference type="InterPro" id="IPR032675">
    <property type="entry name" value="LRR_dom_sf"/>
</dbReference>
<proteinExistence type="predicted"/>
<evidence type="ECO:0000313" key="2">
    <source>
        <dbReference type="Proteomes" id="UP000242287"/>
    </source>
</evidence>
<accession>A0A2A9N9R0</accession>
<organism evidence="1 2">
    <name type="scientific">Amanita thiersii Skay4041</name>
    <dbReference type="NCBI Taxonomy" id="703135"/>
    <lineage>
        <taxon>Eukaryota</taxon>
        <taxon>Fungi</taxon>
        <taxon>Dikarya</taxon>
        <taxon>Basidiomycota</taxon>
        <taxon>Agaricomycotina</taxon>
        <taxon>Agaricomycetes</taxon>
        <taxon>Agaricomycetidae</taxon>
        <taxon>Agaricales</taxon>
        <taxon>Pluteineae</taxon>
        <taxon>Amanitaceae</taxon>
        <taxon>Amanita</taxon>
    </lineage>
</organism>
<protein>
    <recommendedName>
        <fullName evidence="3">F-box domain-containing protein</fullName>
    </recommendedName>
</protein>
<dbReference type="Gene3D" id="3.80.10.10">
    <property type="entry name" value="Ribonuclease Inhibitor"/>
    <property type="match status" value="1"/>
</dbReference>
<dbReference type="EMBL" id="KZ302095">
    <property type="protein sequence ID" value="PFH47725.1"/>
    <property type="molecule type" value="Genomic_DNA"/>
</dbReference>
<gene>
    <name evidence="1" type="ORF">AMATHDRAFT_42734</name>
</gene>
<sequence>MSAGDSSRSIGRLFPEILLHISRKLIESGGTNQRPIPFILSEVCVRWRELVLATPSLWTRIRIPYDFTHMVDEFNDPTPRIDPDTFLPVIEPFPEVVRYIRLMIQRSDSLPLVIHFRCLHNYPFSTPVFQVLLDHIHRWGKFYFAGGNVFQMFRGREAPVLRVFDYDTQDARRAQEFPFMSCPSLTQLRWPWPEVLPVPNRSISWKKLHSVRFPKISPSSAYKLLECAPELLHLDCSLDGPDFYPSRFVTHAKLQRLNLHYTWLPSLILPHLSHLDVHFSDRFGLPEFFSRSGCMLQRLKISDIRRADHLSSILCSQSCSSLTELSIDSFTVFLSNELLAELTYTSDTSNVLCPNLKFLFVSNSCSTRGLFGHMIESRFVNSNSCLDHFEYQDGGMGVGVQSRHMGQIYSGEVYTGLWKDDVDMIFAIPNVNIRYTNMWLSVRRDKTGNGSIERC</sequence>
<dbReference type="SUPFAM" id="SSF52047">
    <property type="entry name" value="RNI-like"/>
    <property type="match status" value="1"/>
</dbReference>
<name>A0A2A9N9R0_9AGAR</name>
<evidence type="ECO:0008006" key="3">
    <source>
        <dbReference type="Google" id="ProtNLM"/>
    </source>
</evidence>
<dbReference type="AlphaFoldDB" id="A0A2A9N9R0"/>
<dbReference type="OrthoDB" id="3365698at2759"/>
<reference evidence="1 2" key="1">
    <citation type="submission" date="2014-02" db="EMBL/GenBank/DDBJ databases">
        <title>Transposable element dynamics among asymbiotic and ectomycorrhizal Amanita fungi.</title>
        <authorList>
            <consortium name="DOE Joint Genome Institute"/>
            <person name="Hess J."/>
            <person name="Skrede I."/>
            <person name="Wolfe B."/>
            <person name="LaButti K."/>
            <person name="Ohm R.A."/>
            <person name="Grigoriev I.V."/>
            <person name="Pringle A."/>
        </authorList>
    </citation>
    <scope>NUCLEOTIDE SEQUENCE [LARGE SCALE GENOMIC DNA]</scope>
    <source>
        <strain evidence="1 2">SKay4041</strain>
    </source>
</reference>
<evidence type="ECO:0000313" key="1">
    <source>
        <dbReference type="EMBL" id="PFH47725.1"/>
    </source>
</evidence>
<keyword evidence="2" id="KW-1185">Reference proteome</keyword>
<dbReference type="STRING" id="703135.A0A2A9N9R0"/>
<dbReference type="Proteomes" id="UP000242287">
    <property type="component" value="Unassembled WGS sequence"/>
</dbReference>